<proteinExistence type="predicted"/>
<dbReference type="EMBL" id="BARW01000107">
    <property type="protein sequence ID" value="GAI59700.1"/>
    <property type="molecule type" value="Genomic_DNA"/>
</dbReference>
<evidence type="ECO:0000313" key="1">
    <source>
        <dbReference type="EMBL" id="GAI59700.1"/>
    </source>
</evidence>
<organism evidence="1">
    <name type="scientific">marine sediment metagenome</name>
    <dbReference type="NCBI Taxonomy" id="412755"/>
    <lineage>
        <taxon>unclassified sequences</taxon>
        <taxon>metagenomes</taxon>
        <taxon>ecological metagenomes</taxon>
    </lineage>
</organism>
<protein>
    <submittedName>
        <fullName evidence="1">Uncharacterized protein</fullName>
    </submittedName>
</protein>
<sequence length="101" mass="12036">MEKKSVKKSKSSTVLAHERWLARQQERQLRYSMREPRTQSTKVDKKFFKDTLVEFRTAGHECTWSTEPPAVVLRFHDVPYSYSGYRKAAEALLQRIEEWKT</sequence>
<name>X1R972_9ZZZZ</name>
<gene>
    <name evidence="1" type="ORF">S12H4_00729</name>
</gene>
<accession>X1R972</accession>
<comment type="caution">
    <text evidence="1">The sequence shown here is derived from an EMBL/GenBank/DDBJ whole genome shotgun (WGS) entry which is preliminary data.</text>
</comment>
<dbReference type="AlphaFoldDB" id="X1R972"/>
<reference evidence="1" key="1">
    <citation type="journal article" date="2014" name="Front. Microbiol.">
        <title>High frequency of phylogenetically diverse reductive dehalogenase-homologous genes in deep subseafloor sedimentary metagenomes.</title>
        <authorList>
            <person name="Kawai M."/>
            <person name="Futagami T."/>
            <person name="Toyoda A."/>
            <person name="Takaki Y."/>
            <person name="Nishi S."/>
            <person name="Hori S."/>
            <person name="Arai W."/>
            <person name="Tsubouchi T."/>
            <person name="Morono Y."/>
            <person name="Uchiyama I."/>
            <person name="Ito T."/>
            <person name="Fujiyama A."/>
            <person name="Inagaki F."/>
            <person name="Takami H."/>
        </authorList>
    </citation>
    <scope>NUCLEOTIDE SEQUENCE</scope>
    <source>
        <strain evidence="1">Expedition CK06-06</strain>
    </source>
</reference>